<feature type="region of interest" description="Disordered" evidence="1">
    <location>
        <begin position="182"/>
        <end position="209"/>
    </location>
</feature>
<feature type="transmembrane region" description="Helical" evidence="2">
    <location>
        <begin position="30"/>
        <end position="51"/>
    </location>
</feature>
<protein>
    <submittedName>
        <fullName evidence="3">Uncharacterized protein</fullName>
    </submittedName>
</protein>
<organism evidence="3 4">
    <name type="scientific">Candidatus Kaiserbacteria bacterium CG10_big_fil_rev_8_21_14_0_10_59_10</name>
    <dbReference type="NCBI Taxonomy" id="1974612"/>
    <lineage>
        <taxon>Bacteria</taxon>
        <taxon>Candidatus Kaiseribacteriota</taxon>
    </lineage>
</organism>
<keyword evidence="2" id="KW-1133">Transmembrane helix</keyword>
<proteinExistence type="predicted"/>
<keyword evidence="2" id="KW-0812">Transmembrane</keyword>
<accession>A0A2H0U783</accession>
<evidence type="ECO:0000256" key="2">
    <source>
        <dbReference type="SAM" id="Phobius"/>
    </source>
</evidence>
<evidence type="ECO:0000313" key="3">
    <source>
        <dbReference type="EMBL" id="PIR82263.1"/>
    </source>
</evidence>
<feature type="transmembrane region" description="Helical" evidence="2">
    <location>
        <begin position="58"/>
        <end position="74"/>
    </location>
</feature>
<name>A0A2H0U783_9BACT</name>
<dbReference type="EMBL" id="PFBM01000021">
    <property type="protein sequence ID" value="PIR82263.1"/>
    <property type="molecule type" value="Genomic_DNA"/>
</dbReference>
<gene>
    <name evidence="3" type="ORF">COU20_03870</name>
</gene>
<evidence type="ECO:0000256" key="1">
    <source>
        <dbReference type="SAM" id="MobiDB-lite"/>
    </source>
</evidence>
<keyword evidence="2" id="KW-0472">Membrane</keyword>
<sequence>MQIEDVYALLLYLRELWNGYAYPGTTTAAFMQYALVIALGVFVIGLWLAWVKSREPRLWVSALATMLVPAALWANSHLSSSFQGTPDTRCAQYANGTLRFVLVGLPIVVPVSTDNVFGAQAFALTVRAPQKWGDEVHLCVLSLDDPRVKKLYKAFSELSTRPGFGEAAMRGMIGFTFGSGIESPNVTWEPDLPPEEKGEPEKPPRREDA</sequence>
<feature type="compositionally biased region" description="Basic and acidic residues" evidence="1">
    <location>
        <begin position="194"/>
        <end position="209"/>
    </location>
</feature>
<dbReference type="Proteomes" id="UP000231379">
    <property type="component" value="Unassembled WGS sequence"/>
</dbReference>
<reference evidence="4" key="1">
    <citation type="submission" date="2017-09" db="EMBL/GenBank/DDBJ databases">
        <title>Depth-based differentiation of microbial function through sediment-hosted aquifers and enrichment of novel symbionts in the deep terrestrial subsurface.</title>
        <authorList>
            <person name="Probst A.J."/>
            <person name="Ladd B."/>
            <person name="Jarett J.K."/>
            <person name="Geller-Mcgrath D.E."/>
            <person name="Sieber C.M.K."/>
            <person name="Emerson J.B."/>
            <person name="Anantharaman K."/>
            <person name="Thomas B.C."/>
            <person name="Malmstrom R."/>
            <person name="Stieglmeier M."/>
            <person name="Klingl A."/>
            <person name="Woyke T."/>
            <person name="Ryan C.M."/>
            <person name="Banfield J.F."/>
        </authorList>
    </citation>
    <scope>NUCLEOTIDE SEQUENCE [LARGE SCALE GENOMIC DNA]</scope>
</reference>
<dbReference type="AlphaFoldDB" id="A0A2H0U783"/>
<evidence type="ECO:0000313" key="4">
    <source>
        <dbReference type="Proteomes" id="UP000231379"/>
    </source>
</evidence>
<comment type="caution">
    <text evidence="3">The sequence shown here is derived from an EMBL/GenBank/DDBJ whole genome shotgun (WGS) entry which is preliminary data.</text>
</comment>